<keyword evidence="1" id="KW-0812">Transmembrane</keyword>
<keyword evidence="3" id="KW-1185">Reference proteome</keyword>
<evidence type="ECO:0000256" key="1">
    <source>
        <dbReference type="SAM" id="Phobius"/>
    </source>
</evidence>
<name>A0ABD3UMR8_9LAMI</name>
<evidence type="ECO:0000313" key="2">
    <source>
        <dbReference type="EMBL" id="KAL3850799.1"/>
    </source>
</evidence>
<protein>
    <submittedName>
        <fullName evidence="2">Uncharacterized protein</fullName>
    </submittedName>
</protein>
<sequence length="296" mass="31830">MGGGAMRAAARVAGITVANGGLRGFTAEHYPVSTVSRRASPRLSEDVKLVVFQPEGGVQKACSEMDDWVFAGEEDATADLMPRVVFGGKSPSLKEATEATSELADALEKAFLSSPNSVGYVENKACITSEITDAPAVPTHAIKAFKFLHESTVAQNVVASIACDPNVWNAVLQNPDLQEFMNSQRKSMTGPNMKEFIEESELHDLSSAKSTDGQFDYEEGEPENGYMDFVEKMKVRVVDMVSSLSDYFQNIFGGQGVNIKFANSEGTAKLSADAAMEASFMGLAVMAIMVILLKRA</sequence>
<accession>A0ABD3UMR8</accession>
<organism evidence="2 3">
    <name type="scientific">Penstemon smallii</name>
    <dbReference type="NCBI Taxonomy" id="265156"/>
    <lineage>
        <taxon>Eukaryota</taxon>
        <taxon>Viridiplantae</taxon>
        <taxon>Streptophyta</taxon>
        <taxon>Embryophyta</taxon>
        <taxon>Tracheophyta</taxon>
        <taxon>Spermatophyta</taxon>
        <taxon>Magnoliopsida</taxon>
        <taxon>eudicotyledons</taxon>
        <taxon>Gunneridae</taxon>
        <taxon>Pentapetalae</taxon>
        <taxon>asterids</taxon>
        <taxon>lamiids</taxon>
        <taxon>Lamiales</taxon>
        <taxon>Plantaginaceae</taxon>
        <taxon>Cheloneae</taxon>
        <taxon>Penstemon</taxon>
    </lineage>
</organism>
<keyword evidence="1" id="KW-0472">Membrane</keyword>
<proteinExistence type="predicted"/>
<dbReference type="PANTHER" id="PTHR33625:SF4">
    <property type="entry name" value="OS08G0179900 PROTEIN"/>
    <property type="match status" value="1"/>
</dbReference>
<feature type="transmembrane region" description="Helical" evidence="1">
    <location>
        <begin position="274"/>
        <end position="293"/>
    </location>
</feature>
<dbReference type="PANTHER" id="PTHR33625">
    <property type="entry name" value="OS08G0179900 PROTEIN"/>
    <property type="match status" value="1"/>
</dbReference>
<dbReference type="AlphaFoldDB" id="A0ABD3UMR8"/>
<dbReference type="Proteomes" id="UP001634393">
    <property type="component" value="Unassembled WGS sequence"/>
</dbReference>
<comment type="caution">
    <text evidence="2">The sequence shown here is derived from an EMBL/GenBank/DDBJ whole genome shotgun (WGS) entry which is preliminary data.</text>
</comment>
<keyword evidence="1" id="KW-1133">Transmembrane helix</keyword>
<evidence type="ECO:0000313" key="3">
    <source>
        <dbReference type="Proteomes" id="UP001634393"/>
    </source>
</evidence>
<gene>
    <name evidence="2" type="ORF">ACJIZ3_012681</name>
</gene>
<reference evidence="2 3" key="1">
    <citation type="submission" date="2024-12" db="EMBL/GenBank/DDBJ databases">
        <title>The unique morphological basis and parallel evolutionary history of personate flowers in Penstemon.</title>
        <authorList>
            <person name="Depatie T.H."/>
            <person name="Wessinger C.A."/>
        </authorList>
    </citation>
    <scope>NUCLEOTIDE SEQUENCE [LARGE SCALE GENOMIC DNA]</scope>
    <source>
        <strain evidence="2">WTNN_2</strain>
        <tissue evidence="2">Leaf</tissue>
    </source>
</reference>
<dbReference type="EMBL" id="JBJXBP010000001">
    <property type="protein sequence ID" value="KAL3850799.1"/>
    <property type="molecule type" value="Genomic_DNA"/>
</dbReference>